<sequence length="407" mass="42504">METNRSANIGAKSDKTALLGIEGVGSQTVFSQPHTITITNRTQKRIKLTVESPSNQFSFSLSQNTMISGESIDISVSTNKSSEVSGTITFVAESIENGTDIEAARQLRLSGTSELPTRCLFTQNQGAKLQTITSGGSSSEVNITTLLTETDVRAIGASRVDFDTDSTSDAVFQRKGSDSISLIDSDDQGNARKLDTGSIIPRVQKTQMTTGSFDGSEKSVFYVSSGEIYALNETTSSSPKKIASPENGAQAVAGIGDIDGDDTDELIFVDGSQTIRYVKPQDDTRTTFASTEVAAGSSNNVGIGAPADFTGDGTASVPIVDGSNRVVLLGPNGVRQVLIGGSTNQAAKSPVAASDIDDDGTVEVVYIRNGGEEELRSVDTDGTVVSLTTSTGEIIPADKKRGVTVVG</sequence>
<dbReference type="HOGENOM" id="CLU_614840_0_0_2"/>
<organism evidence="1 2">
    <name type="scientific">Haloquadratum walsbyi (strain DSM 16790 / HBSQ001)</name>
    <dbReference type="NCBI Taxonomy" id="362976"/>
    <lineage>
        <taxon>Archaea</taxon>
        <taxon>Methanobacteriati</taxon>
        <taxon>Methanobacteriota</taxon>
        <taxon>Stenosarchaea group</taxon>
        <taxon>Halobacteria</taxon>
        <taxon>Halobacteriales</taxon>
        <taxon>Haloferacaceae</taxon>
        <taxon>Haloquadratum</taxon>
    </lineage>
</organism>
<name>J7SCB7_HALWD</name>
<evidence type="ECO:0008006" key="3">
    <source>
        <dbReference type="Google" id="ProtNLM"/>
    </source>
</evidence>
<reference evidence="1 2" key="1">
    <citation type="journal article" date="2006" name="BMC Genomics">
        <title>The genome of the square archaeon Haloquadratum walsbyi: life at the limits of water activity.</title>
        <authorList>
            <person name="Bolhuis H.H."/>
            <person name="Palm P.P."/>
            <person name="Wende A.W."/>
            <person name="Falb M.M."/>
            <person name="Rampp M.M."/>
            <person name="Rodriguez-Valera F.F."/>
            <person name="Pfeiffer F.F."/>
            <person name="Oesterhelt D.D."/>
        </authorList>
    </citation>
    <scope>NUCLEOTIDE SEQUENCE [LARGE SCALE GENOMIC DNA]</scope>
    <source>
        <strain evidence="2">DSM 16790 / HBSQ001</strain>
    </source>
</reference>
<dbReference type="AlphaFoldDB" id="J7SCB7"/>
<evidence type="ECO:0000313" key="2">
    <source>
        <dbReference type="Proteomes" id="UP000001975"/>
    </source>
</evidence>
<dbReference type="SUPFAM" id="SSF69318">
    <property type="entry name" value="Integrin alpha N-terminal domain"/>
    <property type="match status" value="1"/>
</dbReference>
<dbReference type="Proteomes" id="UP000001975">
    <property type="component" value="Chromosome"/>
</dbReference>
<protein>
    <recommendedName>
        <fullName evidence="3">FG-GAP repeat protein</fullName>
    </recommendedName>
</protein>
<proteinExistence type="predicted"/>
<dbReference type="EMBL" id="AM180088">
    <property type="protein sequence ID" value="CCL97840.1"/>
    <property type="molecule type" value="Genomic_DNA"/>
</dbReference>
<dbReference type="InterPro" id="IPR028994">
    <property type="entry name" value="Integrin_alpha_N"/>
</dbReference>
<keyword evidence="2" id="KW-1185">Reference proteome</keyword>
<accession>J7SCB7</accession>
<dbReference type="KEGG" id="hwa:HQ_2318A"/>
<evidence type="ECO:0000313" key="1">
    <source>
        <dbReference type="EMBL" id="CCL97840.1"/>
    </source>
</evidence>
<gene>
    <name evidence="1" type="ordered locus">HQ_2318A</name>
</gene>